<dbReference type="InterPro" id="IPR054363">
    <property type="entry name" value="GH95_cat"/>
</dbReference>
<feature type="domain" description="Glycosyl hydrolase family 95 N-terminal" evidence="2">
    <location>
        <begin position="96"/>
        <end position="235"/>
    </location>
</feature>
<proteinExistence type="predicted"/>
<dbReference type="Pfam" id="PF21307">
    <property type="entry name" value="Glyco_hydro_95_C"/>
    <property type="match status" value="1"/>
</dbReference>
<dbReference type="RefSeq" id="WP_145674076.1">
    <property type="nucleotide sequence ID" value="NZ_VIWO01000011.1"/>
</dbReference>
<evidence type="ECO:0000259" key="3">
    <source>
        <dbReference type="Pfam" id="PF21307"/>
    </source>
</evidence>
<dbReference type="PIRSF" id="PIRSF007663">
    <property type="entry name" value="UCP007663"/>
    <property type="match status" value="1"/>
</dbReference>
<dbReference type="OrthoDB" id="9768507at2"/>
<dbReference type="Pfam" id="PF22124">
    <property type="entry name" value="Glyco_hydro_95_cat"/>
    <property type="match status" value="1"/>
</dbReference>
<gene>
    <name evidence="5" type="ORF">FHW36_111174</name>
</gene>
<keyword evidence="6" id="KW-1185">Reference proteome</keyword>
<protein>
    <submittedName>
        <fullName evidence="5">Glycosyl hydrolase family 65</fullName>
    </submittedName>
</protein>
<dbReference type="Pfam" id="PF14498">
    <property type="entry name" value="Glyco_hyd_65N_2"/>
    <property type="match status" value="2"/>
</dbReference>
<dbReference type="InterPro" id="IPR008928">
    <property type="entry name" value="6-hairpin_glycosidase_sf"/>
</dbReference>
<dbReference type="InterPro" id="IPR049053">
    <property type="entry name" value="AFCA-like_C"/>
</dbReference>
<dbReference type="GO" id="GO:0005975">
    <property type="term" value="P:carbohydrate metabolic process"/>
    <property type="evidence" value="ECO:0007669"/>
    <property type="project" value="InterPro"/>
</dbReference>
<accession>A0A561P780</accession>
<dbReference type="Proteomes" id="UP000320811">
    <property type="component" value="Unassembled WGS sequence"/>
</dbReference>
<dbReference type="PANTHER" id="PTHR31084">
    <property type="entry name" value="ALPHA-L-FUCOSIDASE 2"/>
    <property type="match status" value="1"/>
</dbReference>
<dbReference type="Gene3D" id="1.50.10.10">
    <property type="match status" value="1"/>
</dbReference>
<dbReference type="EMBL" id="VIWO01000011">
    <property type="protein sequence ID" value="TWF33982.1"/>
    <property type="molecule type" value="Genomic_DNA"/>
</dbReference>
<dbReference type="InterPro" id="IPR016518">
    <property type="entry name" value="Alpha-L-fucosidase"/>
</dbReference>
<comment type="caution">
    <text evidence="5">The sequence shown here is derived from an EMBL/GenBank/DDBJ whole genome shotgun (WGS) entry which is preliminary data.</text>
</comment>
<evidence type="ECO:0000259" key="2">
    <source>
        <dbReference type="Pfam" id="PF14498"/>
    </source>
</evidence>
<feature type="chain" id="PRO_5021734298" evidence="1">
    <location>
        <begin position="23"/>
        <end position="742"/>
    </location>
</feature>
<feature type="domain" description="Glycosyl hydrolase family 95 catalytic" evidence="4">
    <location>
        <begin position="263"/>
        <end position="669"/>
    </location>
</feature>
<organism evidence="5 6">
    <name type="scientific">Chitinophaga polysaccharea</name>
    <dbReference type="NCBI Taxonomy" id="1293035"/>
    <lineage>
        <taxon>Bacteria</taxon>
        <taxon>Pseudomonadati</taxon>
        <taxon>Bacteroidota</taxon>
        <taxon>Chitinophagia</taxon>
        <taxon>Chitinophagales</taxon>
        <taxon>Chitinophagaceae</taxon>
        <taxon>Chitinophaga</taxon>
    </lineage>
</organism>
<keyword evidence="5" id="KW-0378">Hydrolase</keyword>
<evidence type="ECO:0000256" key="1">
    <source>
        <dbReference type="SAM" id="SignalP"/>
    </source>
</evidence>
<sequence length="742" mass="82854">MKKLLGAILCCTLFFLSTAVTAQHSGAGPGTGYRLWYTQPAEKWDTQALPIGNGRMGAMLFGGIKTEKVQYNEQSLWSGDNNWDGEYETGDHGFGSYRNFGTFVIDFNHTDVVTGYYRSLNIQTGVHTTAFEIGDTRYTREAFASHPDQVMVFHYTASKKGALSGKISMQSAQGAMSAANADGLSFTGEMPNHLKYAASMQIAHEGGSISVEGNNWVFQKCNAITIYLDARTNYKPDYQSGWRGADPMPLVKQEISAARKSDYQTLVSRHTKDLTRLTLAASIDIGKTDADVLLLPTDVRLKKYAGGSVDPDLEETLFQYGRYLLASCSRTGGLPANLQGLWNDSNTPPWAGDYHNNINIQMNYWGVESTNLSECHLPLIDFIKAAEEPCRIATRKAFGANVRGWTARTSQSIFGGNGWEWNIPASAWYAQHVFEHWAFTMDKTYLRTTAYPILKEICQFWEDRLKKMPDGKLMVPNGWSPEHGPREDGVMHDQQLVWDLFQNYLEAAKALGIDSAYQLKVADMQAHLAPNKIGKWGQLQEWQEDRDDPDDQHRHTSHLFAIYPGRQISMTLNPDFARAAIISLRSRSGNYGKNENTPFTVESTVGDSRRSWTWPWRCALWARLGEGEKAGIMVRGLLTYNTLPNLFTTHPPFQIDGNLGITGAMAEMLLQSHAGEIHLLPGIPSGWAANGSFKGLKARGGYTVDCTWKNGQVTGYRIRSAEQKKVWVRANDKKIQVVTQKG</sequence>
<reference evidence="5 6" key="1">
    <citation type="submission" date="2019-06" db="EMBL/GenBank/DDBJ databases">
        <title>Sorghum-associated microbial communities from plants grown in Nebraska, USA.</title>
        <authorList>
            <person name="Schachtman D."/>
        </authorList>
    </citation>
    <scope>NUCLEOTIDE SEQUENCE [LARGE SCALE GENOMIC DNA]</scope>
    <source>
        <strain evidence="5 6">1209</strain>
    </source>
</reference>
<dbReference type="InterPro" id="IPR027414">
    <property type="entry name" value="GH95_N_dom"/>
</dbReference>
<keyword evidence="1" id="KW-0732">Signal</keyword>
<feature type="signal peptide" evidence="1">
    <location>
        <begin position="1"/>
        <end position="22"/>
    </location>
</feature>
<dbReference type="GO" id="GO:0004560">
    <property type="term" value="F:alpha-L-fucosidase activity"/>
    <property type="evidence" value="ECO:0007669"/>
    <property type="project" value="InterPro"/>
</dbReference>
<feature type="domain" description="Alpha fucosidase A-like C-terminal" evidence="3">
    <location>
        <begin position="671"/>
        <end position="738"/>
    </location>
</feature>
<evidence type="ECO:0000259" key="4">
    <source>
        <dbReference type="Pfam" id="PF22124"/>
    </source>
</evidence>
<dbReference type="InterPro" id="IPR012341">
    <property type="entry name" value="6hp_glycosidase-like_sf"/>
</dbReference>
<dbReference type="AlphaFoldDB" id="A0A561P780"/>
<dbReference type="PANTHER" id="PTHR31084:SF0">
    <property type="entry name" value="ALPHA-L-FUCOSIDASE 2"/>
    <property type="match status" value="1"/>
</dbReference>
<feature type="domain" description="Glycosyl hydrolase family 95 N-terminal" evidence="2">
    <location>
        <begin position="35"/>
        <end position="85"/>
    </location>
</feature>
<evidence type="ECO:0000313" key="5">
    <source>
        <dbReference type="EMBL" id="TWF33982.1"/>
    </source>
</evidence>
<evidence type="ECO:0000313" key="6">
    <source>
        <dbReference type="Proteomes" id="UP000320811"/>
    </source>
</evidence>
<dbReference type="SUPFAM" id="SSF48208">
    <property type="entry name" value="Six-hairpin glycosidases"/>
    <property type="match status" value="1"/>
</dbReference>
<name>A0A561P780_9BACT</name>